<dbReference type="EMBL" id="JANBUN010000341">
    <property type="protein sequence ID" value="KAJ2804569.1"/>
    <property type="molecule type" value="Genomic_DNA"/>
</dbReference>
<accession>A0ACC1LAQ6</accession>
<organism evidence="1 2">
    <name type="scientific">Coemansia helicoidea</name>
    <dbReference type="NCBI Taxonomy" id="1286919"/>
    <lineage>
        <taxon>Eukaryota</taxon>
        <taxon>Fungi</taxon>
        <taxon>Fungi incertae sedis</taxon>
        <taxon>Zoopagomycota</taxon>
        <taxon>Kickxellomycotina</taxon>
        <taxon>Kickxellomycetes</taxon>
        <taxon>Kickxellales</taxon>
        <taxon>Kickxellaceae</taxon>
        <taxon>Coemansia</taxon>
    </lineage>
</organism>
<comment type="caution">
    <text evidence="1">The sequence shown here is derived from an EMBL/GenBank/DDBJ whole genome shotgun (WGS) entry which is preliminary data.</text>
</comment>
<name>A0ACC1LAQ6_9FUNG</name>
<keyword evidence="2" id="KW-1185">Reference proteome</keyword>
<proteinExistence type="predicted"/>
<dbReference type="Proteomes" id="UP001140087">
    <property type="component" value="Unassembled WGS sequence"/>
</dbReference>
<evidence type="ECO:0000313" key="2">
    <source>
        <dbReference type="Proteomes" id="UP001140087"/>
    </source>
</evidence>
<gene>
    <name evidence="1" type="ORF">H4R21_001596</name>
</gene>
<evidence type="ECO:0000313" key="1">
    <source>
        <dbReference type="EMBL" id="KAJ2804569.1"/>
    </source>
</evidence>
<reference evidence="1" key="1">
    <citation type="submission" date="2022-07" db="EMBL/GenBank/DDBJ databases">
        <title>Phylogenomic reconstructions and comparative analyses of Kickxellomycotina fungi.</title>
        <authorList>
            <person name="Reynolds N.K."/>
            <person name="Stajich J.E."/>
            <person name="Barry K."/>
            <person name="Grigoriev I.V."/>
            <person name="Crous P."/>
            <person name="Smith M.E."/>
        </authorList>
    </citation>
    <scope>NUCLEOTIDE SEQUENCE</scope>
    <source>
        <strain evidence="1">BCRC 34780</strain>
    </source>
</reference>
<sequence>MATRSPDASGADDEQDLDLSELLRGANAKDETATLLRSSLPVVLSTTTQLLIMVPLMSAVGGLGKVALASMNLVSIYSGLAGVAPLSGLAMALDSLCSQAYTAASDRRVLGLYLQRVLVALALALLALFPLWWSAQSVYRAAGVPEEIARATGRMLRLYFFGVAGMFVFECLKSFLFAQGIRRFAPIAQAVCLPVSWLCIYLLISNPATSLGFLGVPCVIIATAVGFNLVTLAFIAWVDGHQCWRGWSCAALAGLGPIFWLGAAGSAITFFESVSLHMIDIGVLFLDPSSMAAQAILSTVLTGWWFLGTGFAVATCNRIGNLLGAGQPNRALLAVWTALGVAVVIFVVLGAALAWNCRAAAAVFTDDPEVVDIIASHMAWPAAGGAVQGISMVASGVLRGQGRQALTARIRMAAFVGVSVPLSALAVATLRWGLAGLWLGYVMGALLAMCAQVYAVLTTDWGREVELCRRRLSDHESALHTHALEDSEASRILAF</sequence>
<protein>
    <submittedName>
        <fullName evidence="1">Uncharacterized protein</fullName>
    </submittedName>
</protein>